<dbReference type="RefSeq" id="WP_263741736.1">
    <property type="nucleotide sequence ID" value="NZ_JAOWKZ010000005.1"/>
</dbReference>
<feature type="transmembrane region" description="Helical" evidence="1">
    <location>
        <begin position="15"/>
        <end position="33"/>
    </location>
</feature>
<evidence type="ECO:0000313" key="2">
    <source>
        <dbReference type="EMBL" id="MCV2874463.1"/>
    </source>
</evidence>
<organism evidence="2 3">
    <name type="scientific">Albidovulum litorale</name>
    <dbReference type="NCBI Taxonomy" id="2984134"/>
    <lineage>
        <taxon>Bacteria</taxon>
        <taxon>Pseudomonadati</taxon>
        <taxon>Pseudomonadota</taxon>
        <taxon>Alphaproteobacteria</taxon>
        <taxon>Rhodobacterales</taxon>
        <taxon>Paracoccaceae</taxon>
        <taxon>Albidovulum</taxon>
    </lineage>
</organism>
<accession>A0ABT2ZTI5</accession>
<gene>
    <name evidence="2" type="ORF">OEZ71_19360</name>
</gene>
<keyword evidence="1" id="KW-0472">Membrane</keyword>
<keyword evidence="1" id="KW-0812">Transmembrane</keyword>
<reference evidence="2 3" key="1">
    <citation type="submission" date="2022-10" db="EMBL/GenBank/DDBJ databases">
        <title>Defluviimonas sp. nov., isolated from ocean surface sediments.</title>
        <authorList>
            <person name="He W."/>
            <person name="Wang L."/>
            <person name="Zhang D.-F."/>
        </authorList>
    </citation>
    <scope>NUCLEOTIDE SEQUENCE [LARGE SCALE GENOMIC DNA]</scope>
    <source>
        <strain evidence="2 3">WL0050</strain>
    </source>
</reference>
<evidence type="ECO:0000313" key="3">
    <source>
        <dbReference type="Proteomes" id="UP001652564"/>
    </source>
</evidence>
<comment type="caution">
    <text evidence="2">The sequence shown here is derived from an EMBL/GenBank/DDBJ whole genome shotgun (WGS) entry which is preliminary data.</text>
</comment>
<evidence type="ECO:0008006" key="4">
    <source>
        <dbReference type="Google" id="ProtNLM"/>
    </source>
</evidence>
<evidence type="ECO:0000256" key="1">
    <source>
        <dbReference type="SAM" id="Phobius"/>
    </source>
</evidence>
<name>A0ABT2ZTI5_9RHOB</name>
<keyword evidence="3" id="KW-1185">Reference proteome</keyword>
<protein>
    <recommendedName>
        <fullName evidence="4">DUF3329 domain-containing protein</fullName>
    </recommendedName>
</protein>
<keyword evidence="1" id="KW-1133">Transmembrane helix</keyword>
<dbReference type="Proteomes" id="UP001652564">
    <property type="component" value="Unassembled WGS sequence"/>
</dbReference>
<sequence>MALIDPAHPFFRPRWRRVVVVVACLGWALIEIITGSPGWAMLFGGAGLYAAYVLLITTPPEDSE</sequence>
<dbReference type="EMBL" id="JAOWKZ010000005">
    <property type="protein sequence ID" value="MCV2874463.1"/>
    <property type="molecule type" value="Genomic_DNA"/>
</dbReference>
<proteinExistence type="predicted"/>